<dbReference type="EMBL" id="LJVE01000103">
    <property type="protein sequence ID" value="KPL13453.1"/>
    <property type="molecule type" value="Genomic_DNA"/>
</dbReference>
<proteinExistence type="predicted"/>
<protein>
    <recommendedName>
        <fullName evidence="2">Outer membrane protein beta-barrel domain-containing protein</fullName>
    </recommendedName>
</protein>
<evidence type="ECO:0000259" key="2">
    <source>
        <dbReference type="Pfam" id="PF13505"/>
    </source>
</evidence>
<dbReference type="AlphaFoldDB" id="A0A0S8JXX3"/>
<gene>
    <name evidence="3" type="ORF">AMJ74_05225</name>
</gene>
<dbReference type="SUPFAM" id="SSF56925">
    <property type="entry name" value="OMPA-like"/>
    <property type="match status" value="1"/>
</dbReference>
<sequence>MKKASIILLILCAVIIGQAQTRRTAKRPLIELGPKASLYLGSLRFGIGAELLINPLRNLGLRLDLAELSFGEDDTRFAFNLRDISMDALLYIPMEGIKPYAFVGFGLAANEDRTNVEFRGGLGFNYSVTRSTDLFVEPGAIITYNSYAEGDTDIWFRLSVGGRFGLIR</sequence>
<evidence type="ECO:0000313" key="4">
    <source>
        <dbReference type="Proteomes" id="UP000050975"/>
    </source>
</evidence>
<dbReference type="Proteomes" id="UP000050975">
    <property type="component" value="Unassembled WGS sequence"/>
</dbReference>
<dbReference type="InterPro" id="IPR027385">
    <property type="entry name" value="Beta-barrel_OMP"/>
</dbReference>
<reference evidence="3 4" key="1">
    <citation type="journal article" date="2015" name="Microbiome">
        <title>Genomic resolution of linkages in carbon, nitrogen, and sulfur cycling among widespread estuary sediment bacteria.</title>
        <authorList>
            <person name="Baker B.J."/>
            <person name="Lazar C.S."/>
            <person name="Teske A.P."/>
            <person name="Dick G.J."/>
        </authorList>
    </citation>
    <scope>NUCLEOTIDE SEQUENCE [LARGE SCALE GENOMIC DNA]</scope>
    <source>
        <strain evidence="3">SM1_77</strain>
    </source>
</reference>
<evidence type="ECO:0000313" key="3">
    <source>
        <dbReference type="EMBL" id="KPL13453.1"/>
    </source>
</evidence>
<accession>A0A0S8JXX3</accession>
<name>A0A0S8JXX3_UNCW3</name>
<feature type="domain" description="Outer membrane protein beta-barrel" evidence="2">
    <location>
        <begin position="43"/>
        <end position="164"/>
    </location>
</feature>
<dbReference type="Pfam" id="PF13505">
    <property type="entry name" value="OMP_b-brl"/>
    <property type="match status" value="1"/>
</dbReference>
<comment type="caution">
    <text evidence="3">The sequence shown here is derived from an EMBL/GenBank/DDBJ whole genome shotgun (WGS) entry which is preliminary data.</text>
</comment>
<evidence type="ECO:0000256" key="1">
    <source>
        <dbReference type="ARBA" id="ARBA00022729"/>
    </source>
</evidence>
<organism evidence="3 4">
    <name type="scientific">candidate division WOR_3 bacterium SM1_77</name>
    <dbReference type="NCBI Taxonomy" id="1703778"/>
    <lineage>
        <taxon>Bacteria</taxon>
        <taxon>Bacteria division WOR-3</taxon>
    </lineage>
</organism>
<keyword evidence="1" id="KW-0732">Signal</keyword>
<dbReference type="InterPro" id="IPR011250">
    <property type="entry name" value="OMP/PagP_B-barrel"/>
</dbReference>